<dbReference type="EMBL" id="CM044708">
    <property type="protein sequence ID" value="KAI5647333.1"/>
    <property type="molecule type" value="Genomic_DNA"/>
</dbReference>
<keyword evidence="2" id="KW-1185">Reference proteome</keyword>
<comment type="caution">
    <text evidence="1">The sequence shown here is derived from an EMBL/GenBank/DDBJ whole genome shotgun (WGS) entry which is preliminary data.</text>
</comment>
<protein>
    <submittedName>
        <fullName evidence="1">Uncharacterized protein</fullName>
    </submittedName>
</protein>
<dbReference type="Proteomes" id="UP001060085">
    <property type="component" value="Linkage Group LG08"/>
</dbReference>
<proteinExistence type="predicted"/>
<reference evidence="2" key="1">
    <citation type="journal article" date="2023" name="Nat. Plants">
        <title>Single-cell RNA sequencing provides a high-resolution roadmap for understanding the multicellular compartmentation of specialized metabolism.</title>
        <authorList>
            <person name="Sun S."/>
            <person name="Shen X."/>
            <person name="Li Y."/>
            <person name="Li Y."/>
            <person name="Wang S."/>
            <person name="Li R."/>
            <person name="Zhang H."/>
            <person name="Shen G."/>
            <person name="Guo B."/>
            <person name="Wei J."/>
            <person name="Xu J."/>
            <person name="St-Pierre B."/>
            <person name="Chen S."/>
            <person name="Sun C."/>
        </authorList>
    </citation>
    <scope>NUCLEOTIDE SEQUENCE [LARGE SCALE GENOMIC DNA]</scope>
</reference>
<accession>A0ACB9ZJV5</accession>
<name>A0ACB9ZJV5_CATRO</name>
<organism evidence="1 2">
    <name type="scientific">Catharanthus roseus</name>
    <name type="common">Madagascar periwinkle</name>
    <name type="synonym">Vinca rosea</name>
    <dbReference type="NCBI Taxonomy" id="4058"/>
    <lineage>
        <taxon>Eukaryota</taxon>
        <taxon>Viridiplantae</taxon>
        <taxon>Streptophyta</taxon>
        <taxon>Embryophyta</taxon>
        <taxon>Tracheophyta</taxon>
        <taxon>Spermatophyta</taxon>
        <taxon>Magnoliopsida</taxon>
        <taxon>eudicotyledons</taxon>
        <taxon>Gunneridae</taxon>
        <taxon>Pentapetalae</taxon>
        <taxon>asterids</taxon>
        <taxon>lamiids</taxon>
        <taxon>Gentianales</taxon>
        <taxon>Apocynaceae</taxon>
        <taxon>Rauvolfioideae</taxon>
        <taxon>Vinceae</taxon>
        <taxon>Catharanthinae</taxon>
        <taxon>Catharanthus</taxon>
    </lineage>
</organism>
<gene>
    <name evidence="1" type="ORF">M9H77_33338</name>
</gene>
<sequence>MDIAIVVSLLLAFIGWAATYVLTKNLQRANRRLPPGPFPLPIIGNIHKLGKNPNQSLAKLAKKYGPLMSLKLGNKTTVVVSSPSIAKQVLQKNDQILSSRSILNAIQAQDHHKYSMAWLPASAEWRKLRKISKEQMFSAAQLDSNQNLRQEKLQGLREYLHLCSFNREFVNIGKAAFTTSLNLVSTTMFSKDFATYDSNSSQELKEIVSGIMEKVGTPNITDYFPVLKFLDPQGIFHQTNFLFEKIFDIFDGFINERLQIKDSKKNDFLQALLDHGAKNESYLSRNHIKHMLLDFFVAGTDTTSATVEWAMAELLRHPKEMKIARAELHQVIGEKEIVNESDISRLPYLQAIVKETFRLHPAAPLLVPHKADADVEINGYIVPENAHILVNAWASGRDSETWLDPETFSPERFFNSEIDAKGQHFELIPFGAGRRMCPGMPLAYRMVHLMLASFIHKFDWKLKDGMRPEDIDMEENFGLSVLKAVPLIATPDLRYLDLPKILVGLSLLGMMMTLGRTVMDVDILLSLVLAFFGWAAIYFLTSRLSFGKRARLPPGPYPFPVIGNIFQLGQNPNQSLTKLAKTYGPLMSLKLGSNTTVVVSSPAVAREVLQKNDQVFSSRIIPHAAEAHAHHKYSMVWLQVSGLWRNLRKISKEHMFAAQRLDASEGLRQEKLQELHDYLVRCSTSNKAVNFGQTAFTTSLNFISSTFFSVDFAAYGSDSSQEFKDIVWRILKSYSTPNVADYFPVLKFMDPQGILQKNTFLFSKMFDIFDNIINERLMMRGSLDTSKKNDLLEALLNHSANNESEFSLNELKHMLLDLFLGGTETTSTTLEWAMAELLRNPEKLERVRAELHQVIGEKEIIHESDISRLPYLQAIVKETFRLHPIVPLLIPHKAEADVEINGYTVPKNSQILINVWASGRDSGTWLDPETFSPERFLHSEIDMKGRHFELIPFGAGRRICPGLPLAYRTLHTMLATCIHNFDWKLKDGMKPEDIDMEEKYGLTLQLAVPLNVIPVKL</sequence>
<evidence type="ECO:0000313" key="1">
    <source>
        <dbReference type="EMBL" id="KAI5647333.1"/>
    </source>
</evidence>
<evidence type="ECO:0000313" key="2">
    <source>
        <dbReference type="Proteomes" id="UP001060085"/>
    </source>
</evidence>